<gene>
    <name evidence="1" type="ORF">SY83_18185</name>
</gene>
<dbReference type="AlphaFoldDB" id="A0A172TPK1"/>
<sequence length="173" mass="18888">MLMLTVTSVTGAPQEAGSVILDDAKAATPSQLEAQSAIIALGKFEPGLREYPTLRNVPGGKLVNYVQKFRILKSYKGTSVTVVNVINTGVFPRPATTNPLNLIYPGAFAENEDYIVFLKPISGTNYYSIAGILQGIYPIVSGRSIAFEGFGFKEFQDLPLQQMEQRIRGLLTR</sequence>
<dbReference type="EMBL" id="CP011388">
    <property type="protein sequence ID" value="ANE49009.1"/>
    <property type="molecule type" value="Genomic_DNA"/>
</dbReference>
<dbReference type="KEGG" id="pswu:SY83_18185"/>
<organism evidence="1 2">
    <name type="scientific">Paenibacillus swuensis</name>
    <dbReference type="NCBI Taxonomy" id="1178515"/>
    <lineage>
        <taxon>Bacteria</taxon>
        <taxon>Bacillati</taxon>
        <taxon>Bacillota</taxon>
        <taxon>Bacilli</taxon>
        <taxon>Bacillales</taxon>
        <taxon>Paenibacillaceae</taxon>
        <taxon>Paenibacillus</taxon>
    </lineage>
</organism>
<name>A0A172TPK1_9BACL</name>
<accession>A0A172TPK1</accession>
<evidence type="ECO:0000313" key="1">
    <source>
        <dbReference type="EMBL" id="ANE49009.1"/>
    </source>
</evidence>
<protein>
    <submittedName>
        <fullName evidence="1">Uncharacterized protein</fullName>
    </submittedName>
</protein>
<proteinExistence type="predicted"/>
<evidence type="ECO:0000313" key="2">
    <source>
        <dbReference type="Proteomes" id="UP000076927"/>
    </source>
</evidence>
<reference evidence="1 2" key="1">
    <citation type="submission" date="2015-01" db="EMBL/GenBank/DDBJ databases">
        <title>Paenibacillus swuensis/DY6/whole genome sequencing.</title>
        <authorList>
            <person name="Kim M.K."/>
            <person name="Srinivasan S."/>
            <person name="Lee J.-J."/>
        </authorList>
    </citation>
    <scope>NUCLEOTIDE SEQUENCE [LARGE SCALE GENOMIC DNA]</scope>
    <source>
        <strain evidence="1 2">DY6</strain>
    </source>
</reference>
<keyword evidence="2" id="KW-1185">Reference proteome</keyword>
<dbReference type="Proteomes" id="UP000076927">
    <property type="component" value="Chromosome"/>
</dbReference>
<dbReference type="PATRIC" id="fig|1178515.4.peg.3665"/>